<dbReference type="Proteomes" id="UP000023541">
    <property type="component" value="Unassembled WGS sequence"/>
</dbReference>
<organism evidence="3 4">
    <name type="scientific">Aquimarina atlantica</name>
    <dbReference type="NCBI Taxonomy" id="1317122"/>
    <lineage>
        <taxon>Bacteria</taxon>
        <taxon>Pseudomonadati</taxon>
        <taxon>Bacteroidota</taxon>
        <taxon>Flavobacteriia</taxon>
        <taxon>Flavobacteriales</taxon>
        <taxon>Flavobacteriaceae</taxon>
        <taxon>Aquimarina</taxon>
    </lineage>
</organism>
<comment type="caution">
    <text evidence="3">The sequence shown here is derived from an EMBL/GenBank/DDBJ whole genome shotgun (WGS) entry which is preliminary data.</text>
</comment>
<dbReference type="AlphaFoldDB" id="A0A023BX40"/>
<dbReference type="EMBL" id="AQRA01000003">
    <property type="protein sequence ID" value="EZH74647.1"/>
    <property type="molecule type" value="Genomic_DNA"/>
</dbReference>
<evidence type="ECO:0000313" key="3">
    <source>
        <dbReference type="EMBL" id="EZH74647.1"/>
    </source>
</evidence>
<gene>
    <name evidence="3" type="ORF">ATO12_12840</name>
</gene>
<proteinExistence type="predicted"/>
<dbReference type="eggNOG" id="COG3637">
    <property type="taxonomic scope" value="Bacteria"/>
</dbReference>
<feature type="transmembrane region" description="Helical" evidence="2">
    <location>
        <begin position="42"/>
        <end position="63"/>
    </location>
</feature>
<keyword evidence="2" id="KW-0472">Membrane</keyword>
<feature type="region of interest" description="Disordered" evidence="1">
    <location>
        <begin position="193"/>
        <end position="213"/>
    </location>
</feature>
<keyword evidence="4" id="KW-1185">Reference proteome</keyword>
<keyword evidence="2" id="KW-0812">Transmembrane</keyword>
<name>A0A023BX40_9FLAO</name>
<evidence type="ECO:0000313" key="4">
    <source>
        <dbReference type="Proteomes" id="UP000023541"/>
    </source>
</evidence>
<keyword evidence="2" id="KW-1133">Transmembrane helix</keyword>
<accession>A0A023BX40</accession>
<dbReference type="OrthoDB" id="1113942at2"/>
<protein>
    <recommendedName>
        <fullName evidence="5">Outer membrane protein beta-barrel domain-containing protein</fullName>
    </recommendedName>
</protein>
<reference evidence="3 4" key="1">
    <citation type="submission" date="2014-04" db="EMBL/GenBank/DDBJ databases">
        <title>Aquimarina sp. 22II-S11-z7 Genome Sequencing.</title>
        <authorList>
            <person name="Lai Q."/>
        </authorList>
    </citation>
    <scope>NUCLEOTIDE SEQUENCE [LARGE SCALE GENOMIC DNA]</scope>
    <source>
        <strain evidence="3 4">22II-S11-z7</strain>
    </source>
</reference>
<evidence type="ECO:0000256" key="1">
    <source>
        <dbReference type="SAM" id="MobiDB-lite"/>
    </source>
</evidence>
<dbReference type="STRING" id="1317122.ATO12_12840"/>
<sequence length="493" mass="55606">MADPKDIGKAFKEKLKGFDQSPSNLSWEDIEPKLPKKEDDTLFYWTKVVGVVIFLLLLIFFAADTYNGNIITENPTNITIKTPVTLEKCDEIDSKNSKLQLPGNEIITTVPVSSKSKSDIDDIYKSTTENNWSILENKTNNGIGLSSNKNVSNSSFRITSKIPLSTHKTGKQAPKIKNGTNKDDEEIKNIRNSANSNTKTNLTNKRTSISSTSITNQIKNKSDKILNNSHNRASKNENLKENKDDSLKTLIASKKNTSINNRKNKDTLVYMTPIKKKPFQKFSIGVHVTPTYTIAPNGSLISDHLSRNTNRGRISLSYGVLFKTYYTEKIALRVGLNRLKLSNRIKNVPTNQLPIILNDLGIILPTNTSIENSEKIDLIQKTIYNEVLFGLQYQILENQISTALIGELGFLFLDENNIKIHTISDNFKLGSNTNILKTNFSINIGANLRYKLSKKIFFNVEPLLKYQLKNASENSESYRPLYFTIQTGVSYEF</sequence>
<evidence type="ECO:0008006" key="5">
    <source>
        <dbReference type="Google" id="ProtNLM"/>
    </source>
</evidence>
<evidence type="ECO:0000256" key="2">
    <source>
        <dbReference type="SAM" id="Phobius"/>
    </source>
</evidence>
<feature type="compositionally biased region" description="Polar residues" evidence="1">
    <location>
        <begin position="193"/>
        <end position="206"/>
    </location>
</feature>
<dbReference type="RefSeq" id="WP_034241236.1">
    <property type="nucleotide sequence ID" value="NZ_AQRA01000003.1"/>
</dbReference>